<feature type="binding site" evidence="13">
    <location>
        <position position="394"/>
    </location>
    <ligand>
        <name>meso-2,6-diaminopimelate</name>
        <dbReference type="ChEBI" id="CHEBI:57791"/>
    </ligand>
</feature>
<accession>A0A448TUS8</accession>
<comment type="caution">
    <text evidence="13">Lacks conserved residue(s) required for the propagation of feature annotation.</text>
</comment>
<comment type="catalytic activity">
    <reaction evidence="7 13">
        <text>UDP-N-acetyl-alpha-D-muramoyl-L-alanyl-D-glutamate + meso-2,6-diaminopimelate + ATP = UDP-N-acetyl-alpha-D-muramoyl-L-alanyl-gamma-D-glutamyl-meso-2,6-diaminopimelate + ADP + phosphate + H(+)</text>
        <dbReference type="Rhea" id="RHEA:23676"/>
        <dbReference type="ChEBI" id="CHEBI:15378"/>
        <dbReference type="ChEBI" id="CHEBI:30616"/>
        <dbReference type="ChEBI" id="CHEBI:43474"/>
        <dbReference type="ChEBI" id="CHEBI:57791"/>
        <dbReference type="ChEBI" id="CHEBI:83900"/>
        <dbReference type="ChEBI" id="CHEBI:83905"/>
        <dbReference type="ChEBI" id="CHEBI:456216"/>
        <dbReference type="EC" id="6.3.2.13"/>
    </reaction>
</comment>
<comment type="similarity">
    <text evidence="1 13">Belongs to the MurCDEF family. MurE subfamily.</text>
</comment>
<comment type="pathway">
    <text evidence="13 14">Cell wall biogenesis; peptidoglycan biosynthesis.</text>
</comment>
<evidence type="ECO:0000256" key="14">
    <source>
        <dbReference type="RuleBase" id="RU004135"/>
    </source>
</evidence>
<feature type="domain" description="Mur ligase C-terminal" evidence="16">
    <location>
        <begin position="345"/>
        <end position="472"/>
    </location>
</feature>
<dbReference type="InterPro" id="IPR036565">
    <property type="entry name" value="Mur-like_cat_sf"/>
</dbReference>
<dbReference type="Gene3D" id="3.90.190.20">
    <property type="entry name" value="Mur ligase, C-terminal domain"/>
    <property type="match status" value="1"/>
</dbReference>
<proteinExistence type="inferred from homology"/>
<dbReference type="Gene3D" id="3.40.1390.10">
    <property type="entry name" value="MurE/MurF, N-terminal domain"/>
    <property type="match status" value="1"/>
</dbReference>
<comment type="function">
    <text evidence="13">Catalyzes the addition of meso-diaminopimelic acid to the nucleotide precursor UDP-N-acetylmuramoyl-L-alanyl-D-glutamate (UMAG) in the biosynthesis of bacterial cell-wall peptidoglycan.</text>
</comment>
<reference evidence="18 19" key="1">
    <citation type="submission" date="2018-12" db="EMBL/GenBank/DDBJ databases">
        <authorList>
            <consortium name="Pathogen Informatics"/>
        </authorList>
    </citation>
    <scope>NUCLEOTIDE SEQUENCE [LARGE SCALE GENOMIC DNA]</scope>
    <source>
        <strain evidence="18 19">NCTC12871</strain>
    </source>
</reference>
<evidence type="ECO:0000256" key="12">
    <source>
        <dbReference type="ARBA" id="ARBA00081560"/>
    </source>
</evidence>
<dbReference type="Pfam" id="PF02875">
    <property type="entry name" value="Mur_ligase_C"/>
    <property type="match status" value="1"/>
</dbReference>
<dbReference type="GO" id="GO:0009252">
    <property type="term" value="P:peptidoglycan biosynthetic process"/>
    <property type="evidence" value="ECO:0007669"/>
    <property type="project" value="UniProtKB-UniRule"/>
</dbReference>
<name>A0A448TUS8_9PAST</name>
<dbReference type="RefSeq" id="WP_126599683.1">
    <property type="nucleotide sequence ID" value="NZ_LR134510.1"/>
</dbReference>
<evidence type="ECO:0000256" key="5">
    <source>
        <dbReference type="ARBA" id="ARBA00023306"/>
    </source>
</evidence>
<dbReference type="OrthoDB" id="9800958at2"/>
<feature type="binding site" evidence="13">
    <location>
        <position position="196"/>
    </location>
    <ligand>
        <name>UDP-N-acetyl-alpha-D-muramoyl-L-alanyl-D-glutamate</name>
        <dbReference type="ChEBI" id="CHEBI:83900"/>
    </ligand>
</feature>
<sequence>MATLKQILGTENAKYFSKIEAYLDLDFRTICSDSRQAQSGALFLAVKGQQVDGRKFIDSAIAQGAKAVLFETDIPEQHLNFVFNEHIPCFAYYHLGQSVSLLAGNFYHHPAEKLTLVGVTGTNGKTTISQLLAQWANLLGERSAVMGTIGNGLLNHLHTSQNTTGSPLQIQQCLADFIKEKATFCAMEVSSHGLDQYRVAGLPFKAAIFTNLSRDHLDYHHTMANYADAKKRLFSDFHCPHKIINADDDIGKKWLIQFKDAIAVSCQTNFVPNQSQWLHASSIQFNANGVDITFNSTWGNGIIKTGLIGAFNVSNLLLTLATLLSLGYPLSQLCQTASQLKGVCGRMEMLNKTGFATAIVDYAHTPDALQKALAAARLHCHGTLWCIFGCGGDRDRGKRPIMGSIAAEFADEVILTDDNPRTENAAQILLEIQTGMPQDHSHWQAIHDRKQAIEYALSHATVDDVILIAGKGHEDYQIIGKEYLHFSDQEVVKNYQEDKTL</sequence>
<comment type="cofactor">
    <cofactor evidence="13">
        <name>Mg(2+)</name>
        <dbReference type="ChEBI" id="CHEBI:18420"/>
    </cofactor>
</comment>
<feature type="domain" description="Mur ligase central" evidence="17">
    <location>
        <begin position="119"/>
        <end position="322"/>
    </location>
</feature>
<dbReference type="KEGG" id="adp:NCTC12871_01083"/>
<dbReference type="GO" id="GO:0008360">
    <property type="term" value="P:regulation of cell shape"/>
    <property type="evidence" value="ECO:0007669"/>
    <property type="project" value="UniProtKB-KW"/>
</dbReference>
<feature type="short sequence motif" description="Meso-diaminopimelate recognition motif" evidence="13">
    <location>
        <begin position="418"/>
        <end position="421"/>
    </location>
</feature>
<evidence type="ECO:0000256" key="3">
    <source>
        <dbReference type="ARBA" id="ARBA00022960"/>
    </source>
</evidence>
<keyword evidence="3 13" id="KW-0133">Cell shape</keyword>
<keyword evidence="4 13" id="KW-0573">Peptidoglycan synthesis</keyword>
<evidence type="ECO:0000256" key="1">
    <source>
        <dbReference type="ARBA" id="ARBA00005898"/>
    </source>
</evidence>
<dbReference type="GO" id="GO:0005524">
    <property type="term" value="F:ATP binding"/>
    <property type="evidence" value="ECO:0007669"/>
    <property type="project" value="UniProtKB-UniRule"/>
</dbReference>
<evidence type="ECO:0000259" key="17">
    <source>
        <dbReference type="Pfam" id="PF08245"/>
    </source>
</evidence>
<feature type="binding site" evidence="13">
    <location>
        <begin position="163"/>
        <end position="164"/>
    </location>
    <ligand>
        <name>UDP-N-acetyl-alpha-D-muramoyl-L-alanyl-D-glutamate</name>
        <dbReference type="ChEBI" id="CHEBI:83900"/>
    </ligand>
</feature>
<dbReference type="PANTHER" id="PTHR23135">
    <property type="entry name" value="MUR LIGASE FAMILY MEMBER"/>
    <property type="match status" value="1"/>
</dbReference>
<evidence type="ECO:0000259" key="15">
    <source>
        <dbReference type="Pfam" id="PF01225"/>
    </source>
</evidence>
<feature type="binding site" evidence="13">
    <location>
        <position position="474"/>
    </location>
    <ligand>
        <name>meso-2,6-diaminopimelate</name>
        <dbReference type="ChEBI" id="CHEBI:57791"/>
    </ligand>
</feature>
<dbReference type="InterPro" id="IPR000713">
    <property type="entry name" value="Mur_ligase_N"/>
</dbReference>
<feature type="domain" description="Mur ligase N-terminal catalytic" evidence="15">
    <location>
        <begin position="30"/>
        <end position="73"/>
    </location>
</feature>
<evidence type="ECO:0000313" key="18">
    <source>
        <dbReference type="EMBL" id="VEJ09611.1"/>
    </source>
</evidence>
<evidence type="ECO:0000256" key="8">
    <source>
        <dbReference type="ARBA" id="ARBA00066633"/>
    </source>
</evidence>
<dbReference type="GO" id="GO:0000287">
    <property type="term" value="F:magnesium ion binding"/>
    <property type="evidence" value="ECO:0007669"/>
    <property type="project" value="UniProtKB-UniRule"/>
</dbReference>
<organism evidence="18 19">
    <name type="scientific">Actinobacillus delphinicola</name>
    <dbReference type="NCBI Taxonomy" id="51161"/>
    <lineage>
        <taxon>Bacteria</taxon>
        <taxon>Pseudomonadati</taxon>
        <taxon>Pseudomonadota</taxon>
        <taxon>Gammaproteobacteria</taxon>
        <taxon>Pasteurellales</taxon>
        <taxon>Pasteurellaceae</taxon>
        <taxon>Actinobacillus</taxon>
    </lineage>
</organism>
<feature type="binding site" evidence="13">
    <location>
        <position position="198"/>
    </location>
    <ligand>
        <name>UDP-N-acetyl-alpha-D-muramoyl-L-alanyl-D-glutamate</name>
        <dbReference type="ChEBI" id="CHEBI:83900"/>
    </ligand>
</feature>
<keyword evidence="6 13" id="KW-0961">Cell wall biogenesis/degradation</keyword>
<dbReference type="NCBIfam" id="NF001126">
    <property type="entry name" value="PRK00139.1-4"/>
    <property type="match status" value="1"/>
</dbReference>
<dbReference type="Pfam" id="PF08245">
    <property type="entry name" value="Mur_ligase_M"/>
    <property type="match status" value="1"/>
</dbReference>
<evidence type="ECO:0000259" key="16">
    <source>
        <dbReference type="Pfam" id="PF02875"/>
    </source>
</evidence>
<dbReference type="EC" id="6.3.2.13" evidence="8 13"/>
<feature type="modified residue" description="N6-carboxylysine" evidence="13">
    <location>
        <position position="230"/>
    </location>
</feature>
<dbReference type="FunFam" id="3.90.190.20:FF:000006">
    <property type="entry name" value="UDP-N-acetylmuramoyl-L-alanyl-D-glutamate--2,6-diaminopimelate ligase"/>
    <property type="match status" value="1"/>
</dbReference>
<evidence type="ECO:0000256" key="11">
    <source>
        <dbReference type="ARBA" id="ARBA00076158"/>
    </source>
</evidence>
<gene>
    <name evidence="13 18" type="primary">murE</name>
    <name evidence="18" type="ORF">NCTC12871_01083</name>
</gene>
<dbReference type="SUPFAM" id="SSF53244">
    <property type="entry name" value="MurD-like peptide ligases, peptide-binding domain"/>
    <property type="match status" value="1"/>
</dbReference>
<dbReference type="PANTHER" id="PTHR23135:SF4">
    <property type="entry name" value="UDP-N-ACETYLMURAMOYL-L-ALANYL-D-GLUTAMATE--2,6-DIAMINOPIMELATE LIGASE MURE HOMOLOG, CHLOROPLASTIC"/>
    <property type="match status" value="1"/>
</dbReference>
<dbReference type="InterPro" id="IPR035911">
    <property type="entry name" value="MurE/MurF_N"/>
</dbReference>
<dbReference type="Gene3D" id="3.40.1190.10">
    <property type="entry name" value="Mur-like, catalytic domain"/>
    <property type="match status" value="1"/>
</dbReference>
<dbReference type="EMBL" id="LR134510">
    <property type="protein sequence ID" value="VEJ09611.1"/>
    <property type="molecule type" value="Genomic_DNA"/>
</dbReference>
<dbReference type="GO" id="GO:0008765">
    <property type="term" value="F:UDP-N-acetylmuramoylalanyl-D-glutamate-2,6-diaminopimelate ligase activity"/>
    <property type="evidence" value="ECO:0007669"/>
    <property type="project" value="UniProtKB-UniRule"/>
</dbReference>
<evidence type="ECO:0000256" key="2">
    <source>
        <dbReference type="ARBA" id="ARBA00022618"/>
    </source>
</evidence>
<dbReference type="NCBIfam" id="TIGR01085">
    <property type="entry name" value="murE"/>
    <property type="match status" value="1"/>
</dbReference>
<keyword evidence="13" id="KW-0547">Nucleotide-binding</keyword>
<feature type="binding site" evidence="13">
    <location>
        <begin position="418"/>
        <end position="421"/>
    </location>
    <ligand>
        <name>meso-2,6-diaminopimelate</name>
        <dbReference type="ChEBI" id="CHEBI:57791"/>
    </ligand>
</feature>
<dbReference type="GO" id="GO:0005737">
    <property type="term" value="C:cytoplasm"/>
    <property type="evidence" value="ECO:0007669"/>
    <property type="project" value="UniProtKB-SubCell"/>
</dbReference>
<keyword evidence="5 13" id="KW-0131">Cell cycle</keyword>
<comment type="PTM">
    <text evidence="13">Carboxylation is probably crucial for Mg(2+) binding and, consequently, for the gamma-phosphate positioning of ATP.</text>
</comment>
<feature type="binding site" evidence="13">
    <location>
        <position position="162"/>
    </location>
    <ligand>
        <name>UDP-N-acetyl-alpha-D-muramoyl-L-alanyl-D-glutamate</name>
        <dbReference type="ChEBI" id="CHEBI:83900"/>
    </ligand>
</feature>
<dbReference type="InterPro" id="IPR005761">
    <property type="entry name" value="UDP-N-AcMur-Glu-dNH2Pim_ligase"/>
</dbReference>
<evidence type="ECO:0000256" key="10">
    <source>
        <dbReference type="ARBA" id="ARBA00075482"/>
    </source>
</evidence>
<keyword evidence="19" id="KW-1185">Reference proteome</keyword>
<comment type="subcellular location">
    <subcellularLocation>
        <location evidence="13 14">Cytoplasm</location>
    </subcellularLocation>
</comment>
<evidence type="ECO:0000256" key="13">
    <source>
        <dbReference type="HAMAP-Rule" id="MF_00208"/>
    </source>
</evidence>
<dbReference type="AlphaFoldDB" id="A0A448TUS8"/>
<dbReference type="GO" id="GO:0071555">
    <property type="term" value="P:cell wall organization"/>
    <property type="evidence" value="ECO:0007669"/>
    <property type="project" value="UniProtKB-KW"/>
</dbReference>
<evidence type="ECO:0000313" key="19">
    <source>
        <dbReference type="Proteomes" id="UP000279799"/>
    </source>
</evidence>
<feature type="binding site" evidence="13">
    <location>
        <position position="34"/>
    </location>
    <ligand>
        <name>UDP-N-acetyl-alpha-D-muramoyl-L-alanyl-D-glutamate</name>
        <dbReference type="ChEBI" id="CHEBI:83900"/>
    </ligand>
</feature>
<feature type="binding site" evidence="13">
    <location>
        <position position="190"/>
    </location>
    <ligand>
        <name>UDP-N-acetyl-alpha-D-muramoyl-L-alanyl-D-glutamate</name>
        <dbReference type="ChEBI" id="CHEBI:83900"/>
    </ligand>
</feature>
<feature type="binding site" evidence="13">
    <location>
        <begin position="121"/>
        <end position="127"/>
    </location>
    <ligand>
        <name>ATP</name>
        <dbReference type="ChEBI" id="CHEBI:30616"/>
    </ligand>
</feature>
<keyword evidence="13" id="KW-0963">Cytoplasm</keyword>
<evidence type="ECO:0000256" key="6">
    <source>
        <dbReference type="ARBA" id="ARBA00023316"/>
    </source>
</evidence>
<protein>
    <recommendedName>
        <fullName evidence="9 13">UDP-N-acetylmuramoyl-L-alanyl-D-glutamate--2,6-diaminopimelate ligase</fullName>
        <ecNumber evidence="8 13">6.3.2.13</ecNumber>
    </recommendedName>
    <alternativeName>
        <fullName evidence="10 13">Meso-A2pm-adding enzyme</fullName>
    </alternativeName>
    <alternativeName>
        <fullName evidence="11 13">Meso-diaminopimelate-adding enzyme</fullName>
    </alternativeName>
    <alternativeName>
        <fullName evidence="12 13">UDP-MurNAc-L-Ala-D-Glu:meso-diaminopimelate ligase</fullName>
    </alternativeName>
    <alternativeName>
        <fullName evidence="13">UDP-MurNAc-tripeptide synthetase</fullName>
    </alternativeName>
    <alternativeName>
        <fullName evidence="13">UDP-N-acetylmuramyl-tripeptide synthetase</fullName>
    </alternativeName>
</protein>
<keyword evidence="13" id="KW-0460">Magnesium</keyword>
<dbReference type="NCBIfam" id="NF001123">
    <property type="entry name" value="PRK00139.1-1"/>
    <property type="match status" value="1"/>
</dbReference>
<dbReference type="GO" id="GO:0051301">
    <property type="term" value="P:cell division"/>
    <property type="evidence" value="ECO:0007669"/>
    <property type="project" value="UniProtKB-KW"/>
</dbReference>
<keyword evidence="13 18" id="KW-0436">Ligase</keyword>
<keyword evidence="13" id="KW-0067">ATP-binding</keyword>
<dbReference type="Pfam" id="PF01225">
    <property type="entry name" value="Mur_ligase"/>
    <property type="match status" value="1"/>
</dbReference>
<keyword evidence="2 13" id="KW-0132">Cell division</keyword>
<dbReference type="InterPro" id="IPR013221">
    <property type="entry name" value="Mur_ligase_cen"/>
</dbReference>
<dbReference type="Proteomes" id="UP000279799">
    <property type="component" value="Chromosome"/>
</dbReference>
<evidence type="ECO:0000256" key="4">
    <source>
        <dbReference type="ARBA" id="ARBA00022984"/>
    </source>
</evidence>
<dbReference type="UniPathway" id="UPA00219"/>
<dbReference type="HAMAP" id="MF_00208">
    <property type="entry name" value="MurE"/>
    <property type="match status" value="1"/>
</dbReference>
<evidence type="ECO:0000256" key="7">
    <source>
        <dbReference type="ARBA" id="ARBA00050251"/>
    </source>
</evidence>
<dbReference type="SUPFAM" id="SSF53623">
    <property type="entry name" value="MurD-like peptide ligases, catalytic domain"/>
    <property type="match status" value="1"/>
</dbReference>
<evidence type="ECO:0000256" key="9">
    <source>
        <dbReference type="ARBA" id="ARBA00072883"/>
    </source>
</evidence>
<dbReference type="SUPFAM" id="SSF63418">
    <property type="entry name" value="MurE/MurF N-terminal domain"/>
    <property type="match status" value="1"/>
</dbReference>
<feature type="binding site" evidence="13">
    <location>
        <position position="470"/>
    </location>
    <ligand>
        <name>meso-2,6-diaminopimelate</name>
        <dbReference type="ChEBI" id="CHEBI:57791"/>
    </ligand>
</feature>
<dbReference type="InterPro" id="IPR036615">
    <property type="entry name" value="Mur_ligase_C_dom_sf"/>
</dbReference>
<dbReference type="InterPro" id="IPR004101">
    <property type="entry name" value="Mur_ligase_C"/>
</dbReference>